<comment type="catalytic activity">
    <reaction evidence="2">
        <text>N(6)-D-ribulosyl-L-lysyl-[protein] + ATP = N(6)-(3-O-phospho-D-ribulosyl)-L-lysyl-[protein] + ADP + H(+)</text>
        <dbReference type="Rhea" id="RHEA:48432"/>
        <dbReference type="Rhea" id="RHEA-COMP:12103"/>
        <dbReference type="Rhea" id="RHEA-COMP:12104"/>
        <dbReference type="ChEBI" id="CHEBI:15378"/>
        <dbReference type="ChEBI" id="CHEBI:30616"/>
        <dbReference type="ChEBI" id="CHEBI:90418"/>
        <dbReference type="ChEBI" id="CHEBI:90420"/>
        <dbReference type="ChEBI" id="CHEBI:456216"/>
        <dbReference type="EC" id="2.7.1.172"/>
    </reaction>
    <physiologicalReaction direction="left-to-right" evidence="2">
        <dbReference type="Rhea" id="RHEA:48433"/>
    </physiologicalReaction>
</comment>
<evidence type="ECO:0000256" key="2">
    <source>
        <dbReference type="ARBA" id="ARBA00048655"/>
    </source>
</evidence>
<dbReference type="PANTHER" id="PTHR12149">
    <property type="entry name" value="FRUCTOSAMINE 3 KINASE-RELATED PROTEIN"/>
    <property type="match status" value="1"/>
</dbReference>
<sequence length="416" mass="47184">MHNADTRGLVYQHGRKFSPVRLGIRRSPHPGCLPSCSRQCFVCASMSNPFELAPDASAGFSAEIELDKAVTKLLPEGSTIKSAVGHGASLWTRSARIDIELADGTPKSYFIKVAPGPNGISMLRGEFHSATDMQAVLPDFSPKPIGWGVFESNEDLAFFLQFYHDMDNEIPDMDKMTKMLANFHLKSSKTFERLTAGRRPQGKRFGYHVSTHNGKLAQNNSWTSTWEEYFTQNMKTMLDHDLKKGGERPQAIEELLTPLFEKVIPRLLRPMEMDGRTVTPCLLHGDLWYGNASTDKHSNLPIVFDACCFWGHNECKPSIRVGIHINLFWILTILASDEIRTMRTNTVQGFGKAQKDAYLQHYPPAHPVEDFEARNALYHLYDFHNRAQCRRSNYSSSRSQLHDCALFPENPKYRQT</sequence>
<dbReference type="InterPro" id="IPR016477">
    <property type="entry name" value="Fructo-/Ketosamine-3-kinase"/>
</dbReference>
<dbReference type="Gene3D" id="3.90.1200.10">
    <property type="match status" value="1"/>
</dbReference>
<evidence type="ECO:0000313" key="4">
    <source>
        <dbReference type="Proteomes" id="UP000799440"/>
    </source>
</evidence>
<dbReference type="GO" id="GO:0102193">
    <property type="term" value="F:protein-ribulosamine 3-kinase activity"/>
    <property type="evidence" value="ECO:0007669"/>
    <property type="project" value="UniProtKB-EC"/>
</dbReference>
<dbReference type="EC" id="2.7.1.172" evidence="1"/>
<dbReference type="InterPro" id="IPR011009">
    <property type="entry name" value="Kinase-like_dom_sf"/>
</dbReference>
<name>A0A6A6UXQ8_9PLEO</name>
<reference evidence="3" key="1">
    <citation type="journal article" date="2020" name="Stud. Mycol.">
        <title>101 Dothideomycetes genomes: a test case for predicting lifestyles and emergence of pathogens.</title>
        <authorList>
            <person name="Haridas S."/>
            <person name="Albert R."/>
            <person name="Binder M."/>
            <person name="Bloem J."/>
            <person name="Labutti K."/>
            <person name="Salamov A."/>
            <person name="Andreopoulos B."/>
            <person name="Baker S."/>
            <person name="Barry K."/>
            <person name="Bills G."/>
            <person name="Bluhm B."/>
            <person name="Cannon C."/>
            <person name="Castanera R."/>
            <person name="Culley D."/>
            <person name="Daum C."/>
            <person name="Ezra D."/>
            <person name="Gonzalez J."/>
            <person name="Henrissat B."/>
            <person name="Kuo A."/>
            <person name="Liang C."/>
            <person name="Lipzen A."/>
            <person name="Lutzoni F."/>
            <person name="Magnuson J."/>
            <person name="Mondo S."/>
            <person name="Nolan M."/>
            <person name="Ohm R."/>
            <person name="Pangilinan J."/>
            <person name="Park H.-J."/>
            <person name="Ramirez L."/>
            <person name="Alfaro M."/>
            <person name="Sun H."/>
            <person name="Tritt A."/>
            <person name="Yoshinaga Y."/>
            <person name="Zwiers L.-H."/>
            <person name="Turgeon B."/>
            <person name="Goodwin S."/>
            <person name="Spatafora J."/>
            <person name="Crous P."/>
            <person name="Grigoriev I."/>
        </authorList>
    </citation>
    <scope>NUCLEOTIDE SEQUENCE</scope>
    <source>
        <strain evidence="3">CBS 119925</strain>
    </source>
</reference>
<evidence type="ECO:0000256" key="1">
    <source>
        <dbReference type="ARBA" id="ARBA00011961"/>
    </source>
</evidence>
<dbReference type="OrthoDB" id="3673861at2759"/>
<dbReference type="EMBL" id="MU006602">
    <property type="protein sequence ID" value="KAF2742945.1"/>
    <property type="molecule type" value="Genomic_DNA"/>
</dbReference>
<proteinExistence type="predicted"/>
<gene>
    <name evidence="3" type="ORF">M011DRAFT_252883</name>
</gene>
<evidence type="ECO:0000313" key="3">
    <source>
        <dbReference type="EMBL" id="KAF2742945.1"/>
    </source>
</evidence>
<protein>
    <recommendedName>
        <fullName evidence="1">protein-ribulosamine 3-kinase</fullName>
        <ecNumber evidence="1">2.7.1.172</ecNumber>
    </recommendedName>
</protein>
<dbReference type="Proteomes" id="UP000799440">
    <property type="component" value="Unassembled WGS sequence"/>
</dbReference>
<keyword evidence="4" id="KW-1185">Reference proteome</keyword>
<dbReference type="Pfam" id="PF03881">
    <property type="entry name" value="Fructosamin_kin"/>
    <property type="match status" value="1"/>
</dbReference>
<dbReference type="AlphaFoldDB" id="A0A6A6UXQ8"/>
<dbReference type="SUPFAM" id="SSF56112">
    <property type="entry name" value="Protein kinase-like (PK-like)"/>
    <property type="match status" value="1"/>
</dbReference>
<organism evidence="3 4">
    <name type="scientific">Sporormia fimetaria CBS 119925</name>
    <dbReference type="NCBI Taxonomy" id="1340428"/>
    <lineage>
        <taxon>Eukaryota</taxon>
        <taxon>Fungi</taxon>
        <taxon>Dikarya</taxon>
        <taxon>Ascomycota</taxon>
        <taxon>Pezizomycotina</taxon>
        <taxon>Dothideomycetes</taxon>
        <taxon>Pleosporomycetidae</taxon>
        <taxon>Pleosporales</taxon>
        <taxon>Sporormiaceae</taxon>
        <taxon>Sporormia</taxon>
    </lineage>
</organism>
<accession>A0A6A6UXQ8</accession>
<dbReference type="PANTHER" id="PTHR12149:SF8">
    <property type="entry name" value="PROTEIN-RIBULOSAMINE 3-KINASE"/>
    <property type="match status" value="1"/>
</dbReference>